<dbReference type="PANTHER" id="PTHR42870">
    <property type="entry name" value="ACETYL-COA C-ACETYLTRANSFERASE"/>
    <property type="match status" value="1"/>
</dbReference>
<feature type="domain" description="Thiolase C-terminal" evidence="2">
    <location>
        <begin position="280"/>
        <end position="406"/>
    </location>
</feature>
<dbReference type="RefSeq" id="WP_262847111.1">
    <property type="nucleotide sequence ID" value="NZ_JANZYP010000057.1"/>
</dbReference>
<protein>
    <submittedName>
        <fullName evidence="3">Acetyl-CoA acetyltransferase</fullName>
    </submittedName>
</protein>
<dbReference type="CDD" id="cd00829">
    <property type="entry name" value="SCP-x_thiolase"/>
    <property type="match status" value="1"/>
</dbReference>
<evidence type="ECO:0000313" key="4">
    <source>
        <dbReference type="Proteomes" id="UP001595891"/>
    </source>
</evidence>
<name>A0ABV9E6P1_9ACTN</name>
<evidence type="ECO:0000259" key="2">
    <source>
        <dbReference type="Pfam" id="PF22691"/>
    </source>
</evidence>
<organism evidence="3 4">
    <name type="scientific">Sphaerisporangium corydalis</name>
    <dbReference type="NCBI Taxonomy" id="1441875"/>
    <lineage>
        <taxon>Bacteria</taxon>
        <taxon>Bacillati</taxon>
        <taxon>Actinomycetota</taxon>
        <taxon>Actinomycetes</taxon>
        <taxon>Streptosporangiales</taxon>
        <taxon>Streptosporangiaceae</taxon>
        <taxon>Sphaerisporangium</taxon>
    </lineage>
</organism>
<dbReference type="EMBL" id="JBHSFN010000001">
    <property type="protein sequence ID" value="MFC4584659.1"/>
    <property type="molecule type" value="Genomic_DNA"/>
</dbReference>
<dbReference type="InterPro" id="IPR002155">
    <property type="entry name" value="Thiolase"/>
</dbReference>
<evidence type="ECO:0000259" key="1">
    <source>
        <dbReference type="Pfam" id="PF00108"/>
    </source>
</evidence>
<comment type="caution">
    <text evidence="3">The sequence shown here is derived from an EMBL/GenBank/DDBJ whole genome shotgun (WGS) entry which is preliminary data.</text>
</comment>
<dbReference type="Gene3D" id="3.40.47.10">
    <property type="match status" value="1"/>
</dbReference>
<feature type="domain" description="Thiolase N-terminal" evidence="1">
    <location>
        <begin position="5"/>
        <end position="189"/>
    </location>
</feature>
<dbReference type="PANTHER" id="PTHR42870:SF1">
    <property type="entry name" value="NON-SPECIFIC LIPID-TRANSFER PROTEIN-LIKE 2"/>
    <property type="match status" value="1"/>
</dbReference>
<dbReference type="Pfam" id="PF22691">
    <property type="entry name" value="Thiolase_C_1"/>
    <property type="match status" value="1"/>
</dbReference>
<gene>
    <name evidence="3" type="ORF">ACFO8L_01145</name>
</gene>
<proteinExistence type="predicted"/>
<dbReference type="NCBIfam" id="NF004936">
    <property type="entry name" value="PRK06289.1"/>
    <property type="match status" value="1"/>
</dbReference>
<sequence>MPEAVWIVGGYQTDFARNWSKAGQGFDELTEDVVHGTLAEARLSPADVGVVHVGNAFGQLFTGQGQLGGMPATVEPELWEVPSARHEAACASGGVAALAAMADIESGRYDSALVLGLELERTVPGDLAARHLGAAAWVGHEGQDAKFMWPYMFSALADEYDRRYGLDDAHLRAVAELNFRNARANPNAQTRAWTFTDASFTDDDAANPVIEGRVRRTDCSQVTDGAAGVVLVGERFLARHPEVAAGGRIARVLGWGHRTVGLPLAAKLERSAALPYVLPHVRRAITDAFTRAGIGGVDDLDGIETHDCFTMSQYAAIDHFGITGPGESWKAIKNGDLEIGGRIPVNPSGGLIGGGHPVGATGVRMLVDAARQVTGRAGAYQLEGARRIGTLNIGGSTTTTVTFVVGAE</sequence>
<dbReference type="SUPFAM" id="SSF53901">
    <property type="entry name" value="Thiolase-like"/>
    <property type="match status" value="2"/>
</dbReference>
<dbReference type="InterPro" id="IPR016039">
    <property type="entry name" value="Thiolase-like"/>
</dbReference>
<dbReference type="Proteomes" id="UP001595891">
    <property type="component" value="Unassembled WGS sequence"/>
</dbReference>
<dbReference type="InterPro" id="IPR020616">
    <property type="entry name" value="Thiolase_N"/>
</dbReference>
<dbReference type="InterPro" id="IPR055140">
    <property type="entry name" value="Thiolase_C_2"/>
</dbReference>
<accession>A0ABV9E6P1</accession>
<dbReference type="PIRSF" id="PIRSF000429">
    <property type="entry name" value="Ac-CoA_Ac_transf"/>
    <property type="match status" value="1"/>
</dbReference>
<evidence type="ECO:0000313" key="3">
    <source>
        <dbReference type="EMBL" id="MFC4584659.1"/>
    </source>
</evidence>
<keyword evidence="4" id="KW-1185">Reference proteome</keyword>
<dbReference type="Pfam" id="PF00108">
    <property type="entry name" value="Thiolase_N"/>
    <property type="match status" value="1"/>
</dbReference>
<reference evidence="4" key="1">
    <citation type="journal article" date="2019" name="Int. J. Syst. Evol. Microbiol.">
        <title>The Global Catalogue of Microorganisms (GCM) 10K type strain sequencing project: providing services to taxonomists for standard genome sequencing and annotation.</title>
        <authorList>
            <consortium name="The Broad Institute Genomics Platform"/>
            <consortium name="The Broad Institute Genome Sequencing Center for Infectious Disease"/>
            <person name="Wu L."/>
            <person name="Ma J."/>
        </authorList>
    </citation>
    <scope>NUCLEOTIDE SEQUENCE [LARGE SCALE GENOMIC DNA]</scope>
    <source>
        <strain evidence="4">CCUG 49560</strain>
    </source>
</reference>